<evidence type="ECO:0000313" key="4">
    <source>
        <dbReference type="Proteomes" id="UP000464178"/>
    </source>
</evidence>
<dbReference type="NCBIfam" id="TIGR02532">
    <property type="entry name" value="IV_pilin_GFxxxE"/>
    <property type="match status" value="1"/>
</dbReference>
<keyword evidence="1" id="KW-0472">Membrane</keyword>
<accession>A0A6P2DID2</accession>
<sequence>MAHARQKSKAGVPSGFTLIELLVVIAIIAILIGLLLPAVQKVREAAARMTSQNNLKQMALATHNYHDANNQFPLAWNDWDGSDSAAMWNKAGSALFYILPYIEQDNLAKVANKGSTNYFWSVYTNYGVKPFVSPSDPSCPSNGLYNDAGWGNYGVTSYAANFQALGWWFKTSNNKVMRMTSLSDGTSNTIFYAEKTAVCLNNAIPSGYSGAKYNIWAYGRTSWNEWNPVFGYQITGAASKFQVNPTWAATNSSCDPRLASSPRSAGILVALGDGSGRMVSAGVDPNTWWWACTPDGGEVLSSNW</sequence>
<name>A0A6P2DID2_9BACT</name>
<keyword evidence="1" id="KW-0812">Transmembrane</keyword>
<dbReference type="Pfam" id="PF07963">
    <property type="entry name" value="N_methyl"/>
    <property type="match status" value="1"/>
</dbReference>
<dbReference type="PROSITE" id="PS00409">
    <property type="entry name" value="PROKAR_NTER_METHYL"/>
    <property type="match status" value="1"/>
</dbReference>
<dbReference type="PANTHER" id="PTHR30093:SF2">
    <property type="entry name" value="TYPE II SECRETION SYSTEM PROTEIN H"/>
    <property type="match status" value="1"/>
</dbReference>
<evidence type="ECO:0000313" key="3">
    <source>
        <dbReference type="EMBL" id="VTR99784.1"/>
    </source>
</evidence>
<evidence type="ECO:0000259" key="2">
    <source>
        <dbReference type="Pfam" id="PF07596"/>
    </source>
</evidence>
<dbReference type="AlphaFoldDB" id="A0A6P2DID2"/>
<organism evidence="3 4">
    <name type="scientific">Gemmata massiliana</name>
    <dbReference type="NCBI Taxonomy" id="1210884"/>
    <lineage>
        <taxon>Bacteria</taxon>
        <taxon>Pseudomonadati</taxon>
        <taxon>Planctomycetota</taxon>
        <taxon>Planctomycetia</taxon>
        <taxon>Gemmatales</taxon>
        <taxon>Gemmataceae</taxon>
        <taxon>Gemmata</taxon>
    </lineage>
</organism>
<evidence type="ECO:0000256" key="1">
    <source>
        <dbReference type="SAM" id="Phobius"/>
    </source>
</evidence>
<proteinExistence type="predicted"/>
<dbReference type="SUPFAM" id="SSF54523">
    <property type="entry name" value="Pili subunits"/>
    <property type="match status" value="1"/>
</dbReference>
<dbReference type="InterPro" id="IPR045584">
    <property type="entry name" value="Pilin-like"/>
</dbReference>
<reference evidence="3 4" key="1">
    <citation type="submission" date="2019-05" db="EMBL/GenBank/DDBJ databases">
        <authorList>
            <consortium name="Science for Life Laboratories"/>
        </authorList>
    </citation>
    <scope>NUCLEOTIDE SEQUENCE [LARGE SCALE GENOMIC DNA]</scope>
    <source>
        <strain evidence="3">Soil9</strain>
    </source>
</reference>
<dbReference type="Gene3D" id="3.30.700.10">
    <property type="entry name" value="Glycoprotein, Type 4 Pilin"/>
    <property type="match status" value="1"/>
</dbReference>
<dbReference type="InterPro" id="IPR012902">
    <property type="entry name" value="N_methyl_site"/>
</dbReference>
<dbReference type="PANTHER" id="PTHR30093">
    <property type="entry name" value="GENERAL SECRETION PATHWAY PROTEIN G"/>
    <property type="match status" value="1"/>
</dbReference>
<dbReference type="EMBL" id="LR593886">
    <property type="protein sequence ID" value="VTR99784.1"/>
    <property type="molecule type" value="Genomic_DNA"/>
</dbReference>
<keyword evidence="1" id="KW-1133">Transmembrane helix</keyword>
<feature type="transmembrane region" description="Helical" evidence="1">
    <location>
        <begin position="16"/>
        <end position="39"/>
    </location>
</feature>
<keyword evidence="4" id="KW-1185">Reference proteome</keyword>
<dbReference type="RefSeq" id="WP_162671975.1">
    <property type="nucleotide sequence ID" value="NZ_LR593886.1"/>
</dbReference>
<protein>
    <recommendedName>
        <fullName evidence="2">DUF1559 domain-containing protein</fullName>
    </recommendedName>
</protein>
<dbReference type="Proteomes" id="UP000464178">
    <property type="component" value="Chromosome"/>
</dbReference>
<gene>
    <name evidence="3" type="ORF">SOIL9_84020</name>
</gene>
<dbReference type="KEGG" id="gms:SOIL9_84020"/>
<dbReference type="InterPro" id="IPR011453">
    <property type="entry name" value="DUF1559"/>
</dbReference>
<dbReference type="Pfam" id="PF07596">
    <property type="entry name" value="SBP_bac_10"/>
    <property type="match status" value="1"/>
</dbReference>
<feature type="domain" description="DUF1559" evidence="2">
    <location>
        <begin position="40"/>
        <end position="285"/>
    </location>
</feature>